<dbReference type="GO" id="GO:0003779">
    <property type="term" value="F:actin binding"/>
    <property type="evidence" value="ECO:0007669"/>
    <property type="project" value="UniProtKB-KW"/>
</dbReference>
<dbReference type="PRINTS" id="PR00006">
    <property type="entry name" value="COFILIN"/>
</dbReference>
<dbReference type="Proteomes" id="UP000265200">
    <property type="component" value="Chromosome 15"/>
</dbReference>
<organism evidence="4 5">
    <name type="scientific">Oryzias latipes</name>
    <name type="common">Japanese rice fish</name>
    <name type="synonym">Japanese killifish</name>
    <dbReference type="NCBI Taxonomy" id="8090"/>
    <lineage>
        <taxon>Eukaryota</taxon>
        <taxon>Metazoa</taxon>
        <taxon>Chordata</taxon>
        <taxon>Craniata</taxon>
        <taxon>Vertebrata</taxon>
        <taxon>Euteleostomi</taxon>
        <taxon>Actinopterygii</taxon>
        <taxon>Neopterygii</taxon>
        <taxon>Teleostei</taxon>
        <taxon>Neoteleostei</taxon>
        <taxon>Acanthomorphata</taxon>
        <taxon>Ovalentaria</taxon>
        <taxon>Atherinomorphae</taxon>
        <taxon>Beloniformes</taxon>
        <taxon>Adrianichthyidae</taxon>
        <taxon>Oryziinae</taxon>
        <taxon>Oryzias</taxon>
    </lineage>
</organism>
<reference key="1">
    <citation type="journal article" date="2007" name="Nature">
        <title>The medaka draft genome and insights into vertebrate genome evolution.</title>
        <authorList>
            <person name="Kasahara M."/>
            <person name="Naruse K."/>
            <person name="Sasaki S."/>
            <person name="Nakatani Y."/>
            <person name="Qu W."/>
            <person name="Ahsan B."/>
            <person name="Yamada T."/>
            <person name="Nagayasu Y."/>
            <person name="Doi K."/>
            <person name="Kasai Y."/>
            <person name="Jindo T."/>
            <person name="Kobayashi D."/>
            <person name="Shimada A."/>
            <person name="Toyoda A."/>
            <person name="Kuroki Y."/>
            <person name="Fujiyama A."/>
            <person name="Sasaki T."/>
            <person name="Shimizu A."/>
            <person name="Asakawa S."/>
            <person name="Shimizu N."/>
            <person name="Hashimoto S."/>
            <person name="Yang J."/>
            <person name="Lee Y."/>
            <person name="Matsushima K."/>
            <person name="Sugano S."/>
            <person name="Sakaizumi M."/>
            <person name="Narita T."/>
            <person name="Ohishi K."/>
            <person name="Haga S."/>
            <person name="Ohta F."/>
            <person name="Nomoto H."/>
            <person name="Nogata K."/>
            <person name="Morishita T."/>
            <person name="Endo T."/>
            <person name="Shin-I T."/>
            <person name="Takeda H."/>
            <person name="Morishita S."/>
            <person name="Kohara Y."/>
        </authorList>
    </citation>
    <scope>NUCLEOTIDE SEQUENCE [LARGE SCALE GENOMIC DNA]</scope>
    <source>
        <strain>Hd-rR</strain>
    </source>
</reference>
<dbReference type="SUPFAM" id="SSF55753">
    <property type="entry name" value="Actin depolymerizing proteins"/>
    <property type="match status" value="1"/>
</dbReference>
<dbReference type="InterPro" id="IPR017904">
    <property type="entry name" value="ADF/Cofilin"/>
</dbReference>
<dbReference type="Ensembl" id="ENSORLT00015014247.1">
    <property type="protein sequence ID" value="ENSORLP00015000493.1"/>
    <property type="gene ID" value="ENSORLG00015001092.1"/>
</dbReference>
<keyword evidence="2" id="KW-0009">Actin-binding</keyword>
<reference evidence="4" key="3">
    <citation type="submission" date="2025-08" db="UniProtKB">
        <authorList>
            <consortium name="Ensembl"/>
        </authorList>
    </citation>
    <scope>IDENTIFICATION</scope>
    <source>
        <strain evidence="4">HSOK</strain>
    </source>
</reference>
<dbReference type="InterPro" id="IPR029006">
    <property type="entry name" value="ADF-H/Gelsolin-like_dom_sf"/>
</dbReference>
<feature type="domain" description="ADF-H" evidence="3">
    <location>
        <begin position="4"/>
        <end position="146"/>
    </location>
</feature>
<dbReference type="PROSITE" id="PS51263">
    <property type="entry name" value="ADF_H"/>
    <property type="match status" value="1"/>
</dbReference>
<evidence type="ECO:0000313" key="5">
    <source>
        <dbReference type="Proteomes" id="UP000265200"/>
    </source>
</evidence>
<dbReference type="CDD" id="cd11286">
    <property type="entry name" value="ADF_cofilin_like"/>
    <property type="match status" value="1"/>
</dbReference>
<dbReference type="GO" id="GO:0015629">
    <property type="term" value="C:actin cytoskeleton"/>
    <property type="evidence" value="ECO:0007669"/>
    <property type="project" value="InterPro"/>
</dbReference>
<comment type="similarity">
    <text evidence="1">Belongs to the actin-binding proteins ADF family.</text>
</comment>
<proteinExistence type="inferred from homology"/>
<dbReference type="Pfam" id="PF00241">
    <property type="entry name" value="Cofilin_ADF"/>
    <property type="match status" value="1"/>
</dbReference>
<dbReference type="Gene3D" id="3.40.20.10">
    <property type="entry name" value="Severin"/>
    <property type="match status" value="1"/>
</dbReference>
<accession>A0A3P9GZ54</accession>
<reference evidence="4 5" key="2">
    <citation type="submission" date="2017-04" db="EMBL/GenBank/DDBJ databases">
        <title>CpG methylation of centromeres and impact of large insertions on vertebrate speciation.</title>
        <authorList>
            <person name="Ichikawa K."/>
            <person name="Yoshimura J."/>
            <person name="Morishita S."/>
        </authorList>
    </citation>
    <scope>NUCLEOTIDE SEQUENCE</scope>
    <source>
        <strain evidence="4 5">HSOK</strain>
    </source>
</reference>
<dbReference type="GO" id="GO:0030042">
    <property type="term" value="P:actin filament depolymerization"/>
    <property type="evidence" value="ECO:0007669"/>
    <property type="project" value="InterPro"/>
</dbReference>
<sequence>MASGVQVHDDVKTIMDEMKVVKADSDQNERIRLVVLEIKDGFIVIEKVLREKDLANQDVFKQFLSLLEPSRCCYILYDCHFETKESSRKEELVFVMWAPETGHIKEKMRYASSKDSLKKILTGIKHELQMNDLSDYGTRQSFGEEIMWVFFPLPPASPCPPGAPVMFSQSPSLWSAAPEWL</sequence>
<evidence type="ECO:0000256" key="2">
    <source>
        <dbReference type="ARBA" id="ARBA00023203"/>
    </source>
</evidence>
<evidence type="ECO:0000313" key="4">
    <source>
        <dbReference type="Ensembl" id="ENSORLP00015000493.1"/>
    </source>
</evidence>
<dbReference type="PANTHER" id="PTHR11913">
    <property type="entry name" value="COFILIN-RELATED"/>
    <property type="match status" value="1"/>
</dbReference>
<evidence type="ECO:0000256" key="1">
    <source>
        <dbReference type="ARBA" id="ARBA00006844"/>
    </source>
</evidence>
<evidence type="ECO:0000259" key="3">
    <source>
        <dbReference type="PROSITE" id="PS51263"/>
    </source>
</evidence>
<protein>
    <submittedName>
        <fullName evidence="4">Cofilin 1 (non-muscle), like</fullName>
    </submittedName>
</protein>
<dbReference type="InterPro" id="IPR002108">
    <property type="entry name" value="ADF-H"/>
</dbReference>
<dbReference type="AlphaFoldDB" id="A0A3P9GZ54"/>
<name>A0A3P9GZ54_ORYLA</name>
<dbReference type="SMART" id="SM00102">
    <property type="entry name" value="ADF"/>
    <property type="match status" value="1"/>
</dbReference>
<reference evidence="4" key="4">
    <citation type="submission" date="2025-09" db="UniProtKB">
        <authorList>
            <consortium name="Ensembl"/>
        </authorList>
    </citation>
    <scope>IDENTIFICATION</scope>
    <source>
        <strain evidence="4">HSOK</strain>
    </source>
</reference>